<gene>
    <name evidence="5" type="ORF">CDD81_8023</name>
</gene>
<dbReference type="PANTHER" id="PTHR12801:SF114">
    <property type="entry name" value="EXONUCLEASE, PUTATIVE (AFU_ORTHOLOGUE AFUA_7G00870)-RELATED"/>
    <property type="match status" value="1"/>
</dbReference>
<dbReference type="InterPro" id="IPR047021">
    <property type="entry name" value="REXO1/3/4-like"/>
</dbReference>
<evidence type="ECO:0000259" key="4">
    <source>
        <dbReference type="SMART" id="SM00479"/>
    </source>
</evidence>
<dbReference type="Proteomes" id="UP000226192">
    <property type="component" value="Unassembled WGS sequence"/>
</dbReference>
<dbReference type="SUPFAM" id="SSF53098">
    <property type="entry name" value="Ribonuclease H-like"/>
    <property type="match status" value="1"/>
</dbReference>
<evidence type="ECO:0000313" key="6">
    <source>
        <dbReference type="Proteomes" id="UP000226192"/>
    </source>
</evidence>
<dbReference type="SMART" id="SM00479">
    <property type="entry name" value="EXOIII"/>
    <property type="match status" value="1"/>
</dbReference>
<dbReference type="GO" id="GO:0006364">
    <property type="term" value="P:rRNA processing"/>
    <property type="evidence" value="ECO:0007669"/>
    <property type="project" value="TreeGrafter"/>
</dbReference>
<proteinExistence type="predicted"/>
<feature type="domain" description="Exonuclease" evidence="4">
    <location>
        <begin position="1"/>
        <end position="169"/>
    </location>
</feature>
<evidence type="ECO:0000256" key="2">
    <source>
        <dbReference type="ARBA" id="ARBA00022801"/>
    </source>
</evidence>
<reference evidence="5 6" key="1">
    <citation type="submission" date="2017-06" db="EMBL/GenBank/DDBJ databases">
        <title>Ant-infecting Ophiocordyceps genomes reveal a high diversity of potential behavioral manipulation genes and a possible major role for enterotoxins.</title>
        <authorList>
            <person name="De Bekker C."/>
            <person name="Evans H.C."/>
            <person name="Brachmann A."/>
            <person name="Hughes D.P."/>
        </authorList>
    </citation>
    <scope>NUCLEOTIDE SEQUENCE [LARGE SCALE GENOMIC DNA]</scope>
    <source>
        <strain evidence="5 6">Map64</strain>
    </source>
</reference>
<dbReference type="InterPro" id="IPR036397">
    <property type="entry name" value="RNaseH_sf"/>
</dbReference>
<evidence type="ECO:0000256" key="1">
    <source>
        <dbReference type="ARBA" id="ARBA00022722"/>
    </source>
</evidence>
<dbReference type="InterPro" id="IPR013520">
    <property type="entry name" value="Ribonucl_H"/>
</dbReference>
<name>A0A2C5Y4C1_9HYPO</name>
<evidence type="ECO:0000313" key="5">
    <source>
        <dbReference type="EMBL" id="PHH61731.1"/>
    </source>
</evidence>
<dbReference type="GO" id="GO:0003676">
    <property type="term" value="F:nucleic acid binding"/>
    <property type="evidence" value="ECO:0007669"/>
    <property type="project" value="InterPro"/>
</dbReference>
<keyword evidence="3" id="KW-0269">Exonuclease</keyword>
<dbReference type="CDD" id="cd06137">
    <property type="entry name" value="DEDDh_RNase"/>
    <property type="match status" value="1"/>
</dbReference>
<dbReference type="GO" id="GO:0004527">
    <property type="term" value="F:exonuclease activity"/>
    <property type="evidence" value="ECO:0007669"/>
    <property type="project" value="UniProtKB-KW"/>
</dbReference>
<keyword evidence="1" id="KW-0540">Nuclease</keyword>
<accession>A0A2C5Y4C1</accession>
<dbReference type="PANTHER" id="PTHR12801">
    <property type="entry name" value="RNA EXONUCLEASE REXO1 / RECO3 FAMILY MEMBER-RELATED"/>
    <property type="match status" value="1"/>
</dbReference>
<dbReference type="OrthoDB" id="16516at2759"/>
<keyword evidence="6" id="KW-1185">Reference proteome</keyword>
<dbReference type="EMBL" id="NJET01000094">
    <property type="protein sequence ID" value="PHH61731.1"/>
    <property type="molecule type" value="Genomic_DNA"/>
</dbReference>
<organism evidence="5 6">
    <name type="scientific">Ophiocordyceps australis</name>
    <dbReference type="NCBI Taxonomy" id="1399860"/>
    <lineage>
        <taxon>Eukaryota</taxon>
        <taxon>Fungi</taxon>
        <taxon>Dikarya</taxon>
        <taxon>Ascomycota</taxon>
        <taxon>Pezizomycotina</taxon>
        <taxon>Sordariomycetes</taxon>
        <taxon>Hypocreomycetidae</taxon>
        <taxon>Hypocreales</taxon>
        <taxon>Ophiocordycipitaceae</taxon>
        <taxon>Ophiocordyceps</taxon>
    </lineage>
</organism>
<dbReference type="STRING" id="1399860.A0A2C5Y4C1"/>
<dbReference type="GO" id="GO:0000027">
    <property type="term" value="P:ribosomal large subunit assembly"/>
    <property type="evidence" value="ECO:0007669"/>
    <property type="project" value="TreeGrafter"/>
</dbReference>
<dbReference type="Gene3D" id="3.30.420.10">
    <property type="entry name" value="Ribonuclease H-like superfamily/Ribonuclease H"/>
    <property type="match status" value="1"/>
</dbReference>
<evidence type="ECO:0000256" key="3">
    <source>
        <dbReference type="ARBA" id="ARBA00022839"/>
    </source>
</evidence>
<protein>
    <recommendedName>
        <fullName evidence="4">Exonuclease domain-containing protein</fullName>
    </recommendedName>
</protein>
<keyword evidence="2" id="KW-0378">Hydrolase</keyword>
<dbReference type="Pfam" id="PF00929">
    <property type="entry name" value="RNase_T"/>
    <property type="match status" value="1"/>
</dbReference>
<dbReference type="AlphaFoldDB" id="A0A2C5Y4C1"/>
<dbReference type="GO" id="GO:0005634">
    <property type="term" value="C:nucleus"/>
    <property type="evidence" value="ECO:0007669"/>
    <property type="project" value="TreeGrafter"/>
</dbReference>
<comment type="caution">
    <text evidence="5">The sequence shown here is derived from an EMBL/GenBank/DDBJ whole genome shotgun (WGS) entry which is preliminary data.</text>
</comment>
<dbReference type="InterPro" id="IPR012337">
    <property type="entry name" value="RNaseH-like_sf"/>
</dbReference>
<sequence length="276" mass="31305">MAGGNGGQNLLIHVCAIDFLTGETLVQSLVYPRQMIRKWRTRCHGITRADMQEALAQNKALDGWQEARAELWKHMDATTIVVGHAAHNDLEVLRIKHTRIVDTCILTSEAVCGEEEKLRHKYGLKDLCSSLCGVKIRGDELTGSDVHDSMEDALATREVALWCLKHPDKLERWALYESEKHEPGFIAKLREQERRDCLEALGRCDSNRFMGWDDDSDDDWHDDWGGDEYLGWQDFVLGEILGSRNESLREFLGSQDDPLGLFCGMSDSEVGWEEVG</sequence>